<dbReference type="InterPro" id="IPR014775">
    <property type="entry name" value="L27_C"/>
</dbReference>
<dbReference type="Proteomes" id="UP001274896">
    <property type="component" value="Unassembled WGS sequence"/>
</dbReference>
<gene>
    <name evidence="9" type="ORF">QTP70_014269</name>
</gene>
<dbReference type="SUPFAM" id="SSF101288">
    <property type="entry name" value="L27 domain"/>
    <property type="match status" value="1"/>
</dbReference>
<evidence type="ECO:0000256" key="3">
    <source>
        <dbReference type="PROSITE-ProRule" id="PRU00192"/>
    </source>
</evidence>
<evidence type="ECO:0000259" key="7">
    <source>
        <dbReference type="PROSITE" id="PS50106"/>
    </source>
</evidence>
<dbReference type="Gene3D" id="2.30.42.10">
    <property type="match status" value="1"/>
</dbReference>
<evidence type="ECO:0000259" key="6">
    <source>
        <dbReference type="PROSITE" id="PS50052"/>
    </source>
</evidence>
<feature type="domain" description="SH3" evidence="5">
    <location>
        <begin position="214"/>
        <end position="284"/>
    </location>
</feature>
<evidence type="ECO:0000256" key="2">
    <source>
        <dbReference type="ARBA" id="ARBA00022443"/>
    </source>
</evidence>
<feature type="domain" description="Guanylate kinase-like" evidence="6">
    <location>
        <begin position="458"/>
        <end position="671"/>
    </location>
</feature>
<evidence type="ECO:0000313" key="9">
    <source>
        <dbReference type="EMBL" id="KAK3513439.1"/>
    </source>
</evidence>
<dbReference type="SMART" id="SM00326">
    <property type="entry name" value="SH3"/>
    <property type="match status" value="1"/>
</dbReference>
<dbReference type="Pfam" id="PF07653">
    <property type="entry name" value="SH3_2"/>
    <property type="match status" value="1"/>
</dbReference>
<dbReference type="InterPro" id="IPR027417">
    <property type="entry name" value="P-loop_NTPase"/>
</dbReference>
<sequence>MLVTLLYGLEPYMDATEESSFLQDMLMANSLHVLIKLHERLQRFNTQKPAPVPEHAKHLAHQVMKELHALEARPEIMELMHVLSKPHMQGLLSVHDSVAQNNFEPKLPSLAADDDDEDEEDSVRIIQLMKSKEPLGATVKRDESTGALVVARVMRGGAADRVGLIHEGDELREVNGVLMQDKKPKEIVPILAQSDQTITFKVIPGTKDQLKPNNTEVFIRAMFDYHPEKDPAIPCKEAGLEFWRGDVLQIVSKEDDTWWQARRVADASPRAGLIPSRQLQESRQEEGEDNRGPEPGAIVRAEGNQEEATRSAEVSGSEAGIPAEHEQHNLKSLVFSKKPKRAGEHRVCHVGLLNFERILRSTGKHSVPVNHGVSSQMLRIECPCMELVVKNEDLVLYDVCCESSFRLAGLRRSFRLSKKDRRSQEMRAKWKKSEADGENHISSYQEVVPYVRQPGEPYRLVLLVGPSGVGLTELKRKLLLSDPEHFGVAVPHTTRERRRQEREGVDYHFVSKHTFETDILLHNFCSRGKNKPLVRFGCVICVIRFIEYGERGGKYYGTSLDSVRKVLVESKVCLLDVEPHAVKLLYTTEFKPYVTFVKPPAIEQLRLSRRKAKILASCDEAKPTRTFMEADFEEMINTAQDMEDKYGYLFEKIIINDDLATVFTALRAELKKLEKESNWIPKIW</sequence>
<feature type="region of interest" description="Disordered" evidence="4">
    <location>
        <begin position="270"/>
        <end position="323"/>
    </location>
</feature>
<dbReference type="EMBL" id="JAUCMX010000022">
    <property type="protein sequence ID" value="KAK3513439.1"/>
    <property type="molecule type" value="Genomic_DNA"/>
</dbReference>
<keyword evidence="10" id="KW-1185">Reference proteome</keyword>
<dbReference type="InterPro" id="IPR001452">
    <property type="entry name" value="SH3_domain"/>
</dbReference>
<evidence type="ECO:0008006" key="11">
    <source>
        <dbReference type="Google" id="ProtNLM"/>
    </source>
</evidence>
<dbReference type="CDD" id="cd11862">
    <property type="entry name" value="SH3_MPP"/>
    <property type="match status" value="1"/>
</dbReference>
<dbReference type="Pfam" id="PF00595">
    <property type="entry name" value="PDZ"/>
    <property type="match status" value="1"/>
</dbReference>
<dbReference type="SUPFAM" id="SSF50156">
    <property type="entry name" value="PDZ domain-like"/>
    <property type="match status" value="1"/>
</dbReference>
<dbReference type="InterPro" id="IPR004172">
    <property type="entry name" value="L27_dom"/>
</dbReference>
<feature type="domain" description="L27" evidence="8">
    <location>
        <begin position="49"/>
        <end position="106"/>
    </location>
</feature>
<feature type="domain" description="PDZ" evidence="7">
    <location>
        <begin position="125"/>
        <end position="206"/>
    </location>
</feature>
<name>A0AAE0Q4H8_9TELE</name>
<dbReference type="InterPro" id="IPR020590">
    <property type="entry name" value="Guanylate_kinase_CS"/>
</dbReference>
<dbReference type="InterPro" id="IPR036892">
    <property type="entry name" value="L27_dom_sf"/>
</dbReference>
<proteinExistence type="inferred from homology"/>
<dbReference type="SMART" id="SM00072">
    <property type="entry name" value="GuKc"/>
    <property type="match status" value="1"/>
</dbReference>
<evidence type="ECO:0000313" key="10">
    <source>
        <dbReference type="Proteomes" id="UP001274896"/>
    </source>
</evidence>
<keyword evidence="2 3" id="KW-0728">SH3 domain</keyword>
<dbReference type="AlphaFoldDB" id="A0AAE0Q4H8"/>
<dbReference type="Pfam" id="PF02828">
    <property type="entry name" value="L27"/>
    <property type="match status" value="1"/>
</dbReference>
<evidence type="ECO:0000259" key="5">
    <source>
        <dbReference type="PROSITE" id="PS50002"/>
    </source>
</evidence>
<dbReference type="SUPFAM" id="SSF52540">
    <property type="entry name" value="P-loop containing nucleoside triphosphate hydrolases"/>
    <property type="match status" value="1"/>
</dbReference>
<dbReference type="InterPro" id="IPR036034">
    <property type="entry name" value="PDZ_sf"/>
</dbReference>
<dbReference type="SMART" id="SM00569">
    <property type="entry name" value="L27"/>
    <property type="match status" value="2"/>
</dbReference>
<comment type="caution">
    <text evidence="9">The sequence shown here is derived from an EMBL/GenBank/DDBJ whole genome shotgun (WGS) entry which is preliminary data.</text>
</comment>
<dbReference type="PROSITE" id="PS51022">
    <property type="entry name" value="L27"/>
    <property type="match status" value="1"/>
</dbReference>
<dbReference type="PROSITE" id="PS50002">
    <property type="entry name" value="SH3"/>
    <property type="match status" value="1"/>
</dbReference>
<dbReference type="Gene3D" id="3.40.50.300">
    <property type="entry name" value="P-loop containing nucleotide triphosphate hydrolases"/>
    <property type="match status" value="1"/>
</dbReference>
<evidence type="ECO:0000256" key="4">
    <source>
        <dbReference type="SAM" id="MobiDB-lite"/>
    </source>
</evidence>
<dbReference type="SMART" id="SM00228">
    <property type="entry name" value="PDZ"/>
    <property type="match status" value="1"/>
</dbReference>
<dbReference type="PROSITE" id="PS50052">
    <property type="entry name" value="GUANYLATE_KINASE_2"/>
    <property type="match status" value="1"/>
</dbReference>
<feature type="compositionally biased region" description="Basic and acidic residues" evidence="4">
    <location>
        <begin position="280"/>
        <end position="292"/>
    </location>
</feature>
<organism evidence="9 10">
    <name type="scientific">Hemibagrus guttatus</name>
    <dbReference type="NCBI Taxonomy" id="175788"/>
    <lineage>
        <taxon>Eukaryota</taxon>
        <taxon>Metazoa</taxon>
        <taxon>Chordata</taxon>
        <taxon>Craniata</taxon>
        <taxon>Vertebrata</taxon>
        <taxon>Euteleostomi</taxon>
        <taxon>Actinopterygii</taxon>
        <taxon>Neopterygii</taxon>
        <taxon>Teleostei</taxon>
        <taxon>Ostariophysi</taxon>
        <taxon>Siluriformes</taxon>
        <taxon>Bagridae</taxon>
        <taxon>Hemibagrus</taxon>
    </lineage>
</organism>
<dbReference type="InterPro" id="IPR050716">
    <property type="entry name" value="MAGUK"/>
</dbReference>
<accession>A0AAE0Q4H8</accession>
<reference evidence="9" key="1">
    <citation type="submission" date="2023-06" db="EMBL/GenBank/DDBJ databases">
        <title>Male Hemibagrus guttatus genome.</title>
        <authorList>
            <person name="Bian C."/>
        </authorList>
    </citation>
    <scope>NUCLEOTIDE SEQUENCE</scope>
    <source>
        <strain evidence="9">Male_cb2023</strain>
        <tissue evidence="9">Muscle</tissue>
    </source>
</reference>
<dbReference type="PANTHER" id="PTHR23122">
    <property type="entry name" value="MEMBRANE-ASSOCIATED GUANYLATE KINASE MAGUK"/>
    <property type="match status" value="1"/>
</dbReference>
<dbReference type="PROSITE" id="PS50106">
    <property type="entry name" value="PDZ"/>
    <property type="match status" value="1"/>
</dbReference>
<evidence type="ECO:0000256" key="1">
    <source>
        <dbReference type="ARBA" id="ARBA00007014"/>
    </source>
</evidence>
<comment type="similarity">
    <text evidence="1">Belongs to the MAGUK family.</text>
</comment>
<dbReference type="InterPro" id="IPR008145">
    <property type="entry name" value="GK/Ca_channel_bsu"/>
</dbReference>
<dbReference type="CDD" id="cd06799">
    <property type="entry name" value="PDZ_MPP3-MPP4-MPP7-like"/>
    <property type="match status" value="1"/>
</dbReference>
<dbReference type="InterPro" id="IPR036028">
    <property type="entry name" value="SH3-like_dom_sf"/>
</dbReference>
<dbReference type="SUPFAM" id="SSF50044">
    <property type="entry name" value="SH3-domain"/>
    <property type="match status" value="1"/>
</dbReference>
<dbReference type="InterPro" id="IPR008144">
    <property type="entry name" value="Guanylate_kin-like_dom"/>
</dbReference>
<protein>
    <recommendedName>
        <fullName evidence="11">MAGUK p55 subfamily member 7</fullName>
    </recommendedName>
</protein>
<dbReference type="Gene3D" id="1.10.287.650">
    <property type="entry name" value="L27 domain"/>
    <property type="match status" value="1"/>
</dbReference>
<dbReference type="PROSITE" id="PS00856">
    <property type="entry name" value="GUANYLATE_KINASE_1"/>
    <property type="match status" value="1"/>
</dbReference>
<feature type="non-terminal residue" evidence="9">
    <location>
        <position position="684"/>
    </location>
</feature>
<dbReference type="Gene3D" id="2.30.30.40">
    <property type="entry name" value="SH3 Domains"/>
    <property type="match status" value="1"/>
</dbReference>
<evidence type="ECO:0000259" key="8">
    <source>
        <dbReference type="PROSITE" id="PS51022"/>
    </source>
</evidence>
<dbReference type="Pfam" id="PF00625">
    <property type="entry name" value="Guanylate_kin"/>
    <property type="match status" value="2"/>
</dbReference>
<dbReference type="InterPro" id="IPR001478">
    <property type="entry name" value="PDZ"/>
</dbReference>